<feature type="domain" description="Thioredoxin" evidence="2">
    <location>
        <begin position="47"/>
        <end position="116"/>
    </location>
</feature>
<dbReference type="InterPro" id="IPR036249">
    <property type="entry name" value="Thioredoxin-like_sf"/>
</dbReference>
<evidence type="ECO:0000313" key="4">
    <source>
        <dbReference type="Proteomes" id="UP000178427"/>
    </source>
</evidence>
<evidence type="ECO:0000256" key="1">
    <source>
        <dbReference type="SAM" id="Phobius"/>
    </source>
</evidence>
<accession>A0A1F6EK46</accession>
<feature type="transmembrane region" description="Helical" evidence="1">
    <location>
        <begin position="6"/>
        <end position="26"/>
    </location>
</feature>
<evidence type="ECO:0000259" key="2">
    <source>
        <dbReference type="Pfam" id="PF00085"/>
    </source>
</evidence>
<comment type="caution">
    <text evidence="3">The sequence shown here is derived from an EMBL/GenBank/DDBJ whole genome shotgun (WGS) entry which is preliminary data.</text>
</comment>
<dbReference type="PANTHER" id="PTHR34573">
    <property type="entry name" value="VKC DOMAIN-CONTAINING PROTEIN"/>
    <property type="match status" value="1"/>
</dbReference>
<evidence type="ECO:0000313" key="3">
    <source>
        <dbReference type="EMBL" id="OGG73997.1"/>
    </source>
</evidence>
<dbReference type="AlphaFoldDB" id="A0A1F6EK46"/>
<name>A0A1F6EK46_9BACT</name>
<dbReference type="InterPro" id="IPR013766">
    <property type="entry name" value="Thioredoxin_domain"/>
</dbReference>
<dbReference type="Pfam" id="PF00085">
    <property type="entry name" value="Thioredoxin"/>
    <property type="match status" value="1"/>
</dbReference>
<reference evidence="3 4" key="1">
    <citation type="journal article" date="2016" name="Nat. Commun.">
        <title>Thousands of microbial genomes shed light on interconnected biogeochemical processes in an aquifer system.</title>
        <authorList>
            <person name="Anantharaman K."/>
            <person name="Brown C.T."/>
            <person name="Hug L.A."/>
            <person name="Sharon I."/>
            <person name="Castelle C.J."/>
            <person name="Probst A.J."/>
            <person name="Thomas B.C."/>
            <person name="Singh A."/>
            <person name="Wilkins M.J."/>
            <person name="Karaoz U."/>
            <person name="Brodie E.L."/>
            <person name="Williams K.H."/>
            <person name="Hubbard S.S."/>
            <person name="Banfield J.F."/>
        </authorList>
    </citation>
    <scope>NUCLEOTIDE SEQUENCE [LARGE SCALE GENOMIC DNA]</scope>
</reference>
<keyword evidence="1" id="KW-0472">Membrane</keyword>
<proteinExistence type="predicted"/>
<dbReference type="EMBL" id="MFMA01000015">
    <property type="protein sequence ID" value="OGG73997.1"/>
    <property type="molecule type" value="Genomic_DNA"/>
</dbReference>
<dbReference type="Proteomes" id="UP000178427">
    <property type="component" value="Unassembled WGS sequence"/>
</dbReference>
<protein>
    <recommendedName>
        <fullName evidence="2">Thioredoxin domain-containing protein</fullName>
    </recommendedName>
</protein>
<sequence>MSKGALIFWGLIVVVIVLGLGAAFFVKTGPGDLDSFTQCLEDKGAIFYGAFWCPHCQRTKALFGNSAKLLPYVECSTPDGKSQLQECKDKEIKTYPTWIFTDGNILTGERTLQELAEKTACALPQS</sequence>
<keyword evidence="1" id="KW-1133">Transmembrane helix</keyword>
<dbReference type="Gene3D" id="3.40.30.10">
    <property type="entry name" value="Glutaredoxin"/>
    <property type="match status" value="1"/>
</dbReference>
<organism evidence="3 4">
    <name type="scientific">Candidatus Kaiserbacteria bacterium RIFCSPLOWO2_01_FULL_54_20</name>
    <dbReference type="NCBI Taxonomy" id="1798513"/>
    <lineage>
        <taxon>Bacteria</taxon>
        <taxon>Candidatus Kaiseribacteriota</taxon>
    </lineage>
</organism>
<gene>
    <name evidence="3" type="ORF">A3A40_01900</name>
</gene>
<dbReference type="STRING" id="1798513.A3A40_01900"/>
<keyword evidence="1" id="KW-0812">Transmembrane</keyword>
<dbReference type="SUPFAM" id="SSF52833">
    <property type="entry name" value="Thioredoxin-like"/>
    <property type="match status" value="1"/>
</dbReference>
<dbReference type="PANTHER" id="PTHR34573:SF1">
    <property type="entry name" value="VITAMIN K EPOXIDE REDUCTASE DOMAIN-CONTAINING PROTEIN"/>
    <property type="match status" value="1"/>
</dbReference>